<name>A0ABY3NH44_ELIMR</name>
<organism evidence="2 3">
    <name type="scientific">Elizabethkingia miricola</name>
    <name type="common">Chryseobacterium miricola</name>
    <dbReference type="NCBI Taxonomy" id="172045"/>
    <lineage>
        <taxon>Bacteria</taxon>
        <taxon>Pseudomonadati</taxon>
        <taxon>Bacteroidota</taxon>
        <taxon>Flavobacteriia</taxon>
        <taxon>Flavobacteriales</taxon>
        <taxon>Weeksellaceae</taxon>
        <taxon>Elizabethkingia</taxon>
    </lineage>
</organism>
<evidence type="ECO:0000259" key="1">
    <source>
        <dbReference type="Pfam" id="PF13847"/>
    </source>
</evidence>
<dbReference type="GO" id="GO:0008168">
    <property type="term" value="F:methyltransferase activity"/>
    <property type="evidence" value="ECO:0007669"/>
    <property type="project" value="UniProtKB-KW"/>
</dbReference>
<dbReference type="InterPro" id="IPR029063">
    <property type="entry name" value="SAM-dependent_MTases_sf"/>
</dbReference>
<evidence type="ECO:0000313" key="2">
    <source>
        <dbReference type="EMBL" id="TYO92378.1"/>
    </source>
</evidence>
<sequence>MTLTEAINMINPAFQDSGNIEKWADLGCGSGLYTSALAEILSDGSEIYSIDKDNQTLPIVNPGIKTEFIQHDFSKGLPKHIENLDGILMANSLHYILDKKQLLRKLKLKMKPKGRFVIIEYDTQRANSWVPYPISFVELKELFATLGYPKTEKIAQRKSVYRNDVMYTAIAEY</sequence>
<proteinExistence type="predicted"/>
<keyword evidence="2" id="KW-0808">Transferase</keyword>
<dbReference type="EMBL" id="VNHK01000004">
    <property type="protein sequence ID" value="TYO92378.1"/>
    <property type="molecule type" value="Genomic_DNA"/>
</dbReference>
<dbReference type="CDD" id="cd02440">
    <property type="entry name" value="AdoMet_MTases"/>
    <property type="match status" value="1"/>
</dbReference>
<dbReference type="GO" id="GO:0032259">
    <property type="term" value="P:methylation"/>
    <property type="evidence" value="ECO:0007669"/>
    <property type="project" value="UniProtKB-KW"/>
</dbReference>
<dbReference type="SUPFAM" id="SSF53335">
    <property type="entry name" value="S-adenosyl-L-methionine-dependent methyltransferases"/>
    <property type="match status" value="1"/>
</dbReference>
<protein>
    <submittedName>
        <fullName evidence="2">Methyltransferase family protein</fullName>
    </submittedName>
</protein>
<gene>
    <name evidence="2" type="ORF">LX74_01337</name>
</gene>
<dbReference type="PANTHER" id="PTHR43861">
    <property type="entry name" value="TRANS-ACONITATE 2-METHYLTRANSFERASE-RELATED"/>
    <property type="match status" value="1"/>
</dbReference>
<accession>A0ABY3NH44</accession>
<evidence type="ECO:0000313" key="3">
    <source>
        <dbReference type="Proteomes" id="UP000324513"/>
    </source>
</evidence>
<keyword evidence="2" id="KW-0489">Methyltransferase</keyword>
<dbReference type="RefSeq" id="WP_233174262.1">
    <property type="nucleotide sequence ID" value="NZ_LSGQ01000032.1"/>
</dbReference>
<reference evidence="2 3" key="1">
    <citation type="submission" date="2019-07" db="EMBL/GenBank/DDBJ databases">
        <title>Genomic Encyclopedia of Archaeal and Bacterial Type Strains, Phase II (KMG-II): from individual species to whole genera.</title>
        <authorList>
            <person name="Goeker M."/>
        </authorList>
    </citation>
    <scope>NUCLEOTIDE SEQUENCE [LARGE SCALE GENOMIC DNA]</scope>
    <source>
        <strain evidence="2 3">DSM 14571</strain>
    </source>
</reference>
<dbReference type="Pfam" id="PF13847">
    <property type="entry name" value="Methyltransf_31"/>
    <property type="match status" value="1"/>
</dbReference>
<feature type="domain" description="Methyltransferase" evidence="1">
    <location>
        <begin position="25"/>
        <end position="126"/>
    </location>
</feature>
<comment type="caution">
    <text evidence="2">The sequence shown here is derived from an EMBL/GenBank/DDBJ whole genome shotgun (WGS) entry which is preliminary data.</text>
</comment>
<dbReference type="Gene3D" id="3.40.50.150">
    <property type="entry name" value="Vaccinia Virus protein VP39"/>
    <property type="match status" value="1"/>
</dbReference>
<dbReference type="Proteomes" id="UP000324513">
    <property type="component" value="Unassembled WGS sequence"/>
</dbReference>
<keyword evidence="3" id="KW-1185">Reference proteome</keyword>
<dbReference type="InterPro" id="IPR025714">
    <property type="entry name" value="Methyltranfer_dom"/>
</dbReference>